<name>A0A242KB89_9ENTE</name>
<dbReference type="SUPFAM" id="SSF46785">
    <property type="entry name" value="Winged helix' DNA-binding domain"/>
    <property type="match status" value="1"/>
</dbReference>
<dbReference type="OrthoDB" id="9802328at2"/>
<reference evidence="8" key="1">
    <citation type="submission" date="2017-05" db="EMBL/GenBank/DDBJ databases">
        <title>The Genome Sequence of Enterococcus sp. 9E7_DIV0242.</title>
        <authorList>
            <consortium name="The Broad Institute Genomics Platform"/>
            <consortium name="The Broad Institute Genomic Center for Infectious Diseases"/>
            <person name="Earl A."/>
            <person name="Manson A."/>
            <person name="Schwartman J."/>
            <person name="Gilmore M."/>
            <person name="Abouelleil A."/>
            <person name="Cao P."/>
            <person name="Chapman S."/>
            <person name="Cusick C."/>
            <person name="Shea T."/>
            <person name="Young S."/>
            <person name="Neafsey D."/>
            <person name="Nusbaum C."/>
            <person name="Birren B."/>
        </authorList>
    </citation>
    <scope>NUCLEOTIDE SEQUENCE [LARGE SCALE GENOMIC DNA]</scope>
    <source>
        <strain evidence="8">9E7_DIV0242</strain>
    </source>
</reference>
<dbReference type="GO" id="GO:0030170">
    <property type="term" value="F:pyridoxal phosphate binding"/>
    <property type="evidence" value="ECO:0007669"/>
    <property type="project" value="InterPro"/>
</dbReference>
<keyword evidence="2 9" id="KW-0808">Transferase</keyword>
<keyword evidence="3" id="KW-0663">Pyridoxal phosphate</keyword>
<evidence type="ECO:0000259" key="7">
    <source>
        <dbReference type="PROSITE" id="PS50949"/>
    </source>
</evidence>
<dbReference type="Gene3D" id="3.40.640.10">
    <property type="entry name" value="Type I PLP-dependent aspartate aminotransferase-like (Major domain)"/>
    <property type="match status" value="1"/>
</dbReference>
<evidence type="ECO:0000256" key="1">
    <source>
        <dbReference type="ARBA" id="ARBA00005384"/>
    </source>
</evidence>
<dbReference type="InterPro" id="IPR036388">
    <property type="entry name" value="WH-like_DNA-bd_sf"/>
</dbReference>
<dbReference type="Pfam" id="PF00155">
    <property type="entry name" value="Aminotran_1_2"/>
    <property type="match status" value="1"/>
</dbReference>
<evidence type="ECO:0000256" key="2">
    <source>
        <dbReference type="ARBA" id="ARBA00022576"/>
    </source>
</evidence>
<keyword evidence="6" id="KW-0804">Transcription</keyword>
<protein>
    <submittedName>
        <fullName evidence="9">GntR family transcriptional regulator/MocR family aminotransferase</fullName>
    </submittedName>
</protein>
<comment type="similarity">
    <text evidence="1">In the C-terminal section; belongs to the class-I pyridoxal-phosphate-dependent aminotransferase family.</text>
</comment>
<dbReference type="Gene3D" id="1.10.10.10">
    <property type="entry name" value="Winged helix-like DNA-binding domain superfamily/Winged helix DNA-binding domain"/>
    <property type="match status" value="1"/>
</dbReference>
<reference evidence="9" key="2">
    <citation type="submission" date="2017-05" db="EMBL/GenBank/DDBJ databases">
        <authorList>
            <consortium name="The Broad Institute Genomics Platform"/>
            <consortium name="The Broad Institute Genomic Center for Infectious Diseases"/>
            <person name="Earl A."/>
            <person name="Manson A."/>
            <person name="Schwartman J."/>
            <person name="Gilmore M."/>
            <person name="Abouelleil A."/>
            <person name="Cao P."/>
            <person name="Chapman S."/>
            <person name="Cusick C."/>
            <person name="Shea T."/>
            <person name="Young S."/>
            <person name="Neafsey D."/>
            <person name="Nusbaum C."/>
            <person name="Birren B."/>
        </authorList>
    </citation>
    <scope>NUCLEOTIDE SEQUENCE</scope>
    <source>
        <strain evidence="9">9E7_DIV0242</strain>
    </source>
</reference>
<dbReference type="CDD" id="cd00609">
    <property type="entry name" value="AAT_like"/>
    <property type="match status" value="1"/>
</dbReference>
<evidence type="ECO:0000256" key="4">
    <source>
        <dbReference type="ARBA" id="ARBA00023015"/>
    </source>
</evidence>
<feature type="domain" description="HTH gntR-type" evidence="7">
    <location>
        <begin position="10"/>
        <end position="78"/>
    </location>
</feature>
<dbReference type="Pfam" id="PF00392">
    <property type="entry name" value="GntR"/>
    <property type="match status" value="1"/>
</dbReference>
<keyword evidence="4" id="KW-0805">Transcription regulation</keyword>
<dbReference type="EMBL" id="CP147247">
    <property type="protein sequence ID" value="WYJ88480.1"/>
    <property type="molecule type" value="Genomic_DNA"/>
</dbReference>
<dbReference type="AlphaFoldDB" id="A0A242KB89"/>
<dbReference type="CDD" id="cd07377">
    <property type="entry name" value="WHTH_GntR"/>
    <property type="match status" value="1"/>
</dbReference>
<dbReference type="PANTHER" id="PTHR46577:SF1">
    <property type="entry name" value="HTH-TYPE TRANSCRIPTIONAL REGULATORY PROTEIN GABR"/>
    <property type="match status" value="1"/>
</dbReference>
<dbReference type="InterPro" id="IPR015424">
    <property type="entry name" value="PyrdxlP-dep_Trfase"/>
</dbReference>
<dbReference type="Proteomes" id="UP000195141">
    <property type="component" value="Chromosome"/>
</dbReference>
<dbReference type="InterPro" id="IPR051446">
    <property type="entry name" value="HTH_trans_reg/aminotransferase"/>
</dbReference>
<evidence type="ECO:0000313" key="8">
    <source>
        <dbReference type="EMBL" id="OTP18431.1"/>
    </source>
</evidence>
<dbReference type="InterPro" id="IPR004839">
    <property type="entry name" value="Aminotransferase_I/II_large"/>
</dbReference>
<evidence type="ECO:0000256" key="3">
    <source>
        <dbReference type="ARBA" id="ARBA00022898"/>
    </source>
</evidence>
<accession>A0A242KB89</accession>
<evidence type="ECO:0000313" key="9">
    <source>
        <dbReference type="EMBL" id="WYJ88480.1"/>
    </source>
</evidence>
<evidence type="ECO:0000256" key="6">
    <source>
        <dbReference type="ARBA" id="ARBA00023163"/>
    </source>
</evidence>
<evidence type="ECO:0000313" key="10">
    <source>
        <dbReference type="Proteomes" id="UP000195141"/>
    </source>
</evidence>
<sequence>MIFLDRSKKEALYLQLYYQLKEEILTGVRKEGDCLLGSRAAAKQLDISRHTVDTAYSQLAAEGYIAAEKGLGFFVQAVPVLPNSRSIYPLKEKNSLSFKNSKKVTVGQPNILYDLTNSSHTSNLFPKKLWQKYTAQCLDRLYREEMISSLQDKQGELFLRESLTDYLQRMRGVHCHPDQIILTSGTQQSLDFLCKLLFKTNTPVLMEEPGYNKAVSVFNNNQRTTQTIPIDEQGVCVDNLPSVKADTLLYTTPSHQFPTGVTLTIGRRYELLKWAYTHKSYIIEDDYDSELRYYAKPIPALQSIDQQDRVIYLGTFSKVLSPSLRMSYMILPPQLTEAYQKMFSDYNSTVPLLNQYIVATLIEEGKYDQHVRRLNQVFKKRLEVFTHSFADVQEKMTLSSNGSGQYFLLTFAEPVQQEELISAAANYGVKVYSTMNFWQEKASCPPNTLFLGFSKIELADIPDCAQRLKKAWKNWL</sequence>
<gene>
    <name evidence="9" type="ORF">A5888_000199</name>
    <name evidence="8" type="ORF">A5888_000245</name>
</gene>
<dbReference type="GO" id="GO:0003700">
    <property type="term" value="F:DNA-binding transcription factor activity"/>
    <property type="evidence" value="ECO:0007669"/>
    <property type="project" value="InterPro"/>
</dbReference>
<dbReference type="InterPro" id="IPR036390">
    <property type="entry name" value="WH_DNA-bd_sf"/>
</dbReference>
<dbReference type="RefSeq" id="WP_086347421.1">
    <property type="nucleotide sequence ID" value="NZ_CP147247.1"/>
</dbReference>
<keyword evidence="5" id="KW-0238">DNA-binding</keyword>
<dbReference type="InterPro" id="IPR000524">
    <property type="entry name" value="Tscrpt_reg_HTH_GntR"/>
</dbReference>
<dbReference type="SMART" id="SM00345">
    <property type="entry name" value="HTH_GNTR"/>
    <property type="match status" value="1"/>
</dbReference>
<dbReference type="EMBL" id="NGMM01000001">
    <property type="protein sequence ID" value="OTP18431.1"/>
    <property type="molecule type" value="Genomic_DNA"/>
</dbReference>
<dbReference type="SUPFAM" id="SSF53383">
    <property type="entry name" value="PLP-dependent transferases"/>
    <property type="match status" value="1"/>
</dbReference>
<proteinExistence type="inferred from homology"/>
<reference evidence="9" key="3">
    <citation type="submission" date="2024-03" db="EMBL/GenBank/DDBJ databases">
        <title>The Genome Sequence of Enterococcus sp. DIV0242b.</title>
        <authorList>
            <consortium name="The Broad Institute Genomics Platform"/>
            <consortium name="The Broad Institute Microbial Omics Core"/>
            <consortium name="The Broad Institute Genomic Center for Infectious Diseases"/>
            <person name="Earl A."/>
            <person name="Manson A."/>
            <person name="Gilmore M."/>
            <person name="Schwartman J."/>
            <person name="Shea T."/>
            <person name="Abouelleil A."/>
            <person name="Cao P."/>
            <person name="Chapman S."/>
            <person name="Cusick C."/>
            <person name="Young S."/>
            <person name="Neafsey D."/>
            <person name="Nusbaum C."/>
            <person name="Birren B."/>
        </authorList>
    </citation>
    <scope>NUCLEOTIDE SEQUENCE</scope>
    <source>
        <strain evidence="9">9E7_DIV0242</strain>
    </source>
</reference>
<evidence type="ECO:0000256" key="5">
    <source>
        <dbReference type="ARBA" id="ARBA00023125"/>
    </source>
</evidence>
<organism evidence="8">
    <name type="scientific">Candidatus Enterococcus clewellii</name>
    <dbReference type="NCBI Taxonomy" id="1834193"/>
    <lineage>
        <taxon>Bacteria</taxon>
        <taxon>Bacillati</taxon>
        <taxon>Bacillota</taxon>
        <taxon>Bacilli</taxon>
        <taxon>Lactobacillales</taxon>
        <taxon>Enterococcaceae</taxon>
        <taxon>Enterococcus</taxon>
    </lineage>
</organism>
<dbReference type="InterPro" id="IPR015421">
    <property type="entry name" value="PyrdxlP-dep_Trfase_major"/>
</dbReference>
<dbReference type="PROSITE" id="PS50949">
    <property type="entry name" value="HTH_GNTR"/>
    <property type="match status" value="1"/>
</dbReference>
<keyword evidence="2 9" id="KW-0032">Aminotransferase</keyword>
<dbReference type="GO" id="GO:0008483">
    <property type="term" value="F:transaminase activity"/>
    <property type="evidence" value="ECO:0007669"/>
    <property type="project" value="UniProtKB-KW"/>
</dbReference>
<dbReference type="GO" id="GO:0003677">
    <property type="term" value="F:DNA binding"/>
    <property type="evidence" value="ECO:0007669"/>
    <property type="project" value="UniProtKB-KW"/>
</dbReference>
<keyword evidence="10" id="KW-1185">Reference proteome</keyword>
<dbReference type="PANTHER" id="PTHR46577">
    <property type="entry name" value="HTH-TYPE TRANSCRIPTIONAL REGULATORY PROTEIN GABR"/>
    <property type="match status" value="1"/>
</dbReference>